<feature type="domain" description="B12-binding" evidence="3">
    <location>
        <begin position="88"/>
        <end position="211"/>
    </location>
</feature>
<dbReference type="GO" id="GO:0008705">
    <property type="term" value="F:methionine synthase activity"/>
    <property type="evidence" value="ECO:0007669"/>
    <property type="project" value="TreeGrafter"/>
</dbReference>
<dbReference type="GO" id="GO:0005829">
    <property type="term" value="C:cytosol"/>
    <property type="evidence" value="ECO:0007669"/>
    <property type="project" value="TreeGrafter"/>
</dbReference>
<dbReference type="SUPFAM" id="SSF47644">
    <property type="entry name" value="Methionine synthase domain"/>
    <property type="match status" value="1"/>
</dbReference>
<sequence length="211" mass="22163">MVDLAGIARGIIKADIDGVREMVQMAIDEGLEIQTILKEGLVSGMSVVGEKFESGEFFLPEMTAASRAMKEGLNLLGPLLKRVDEKNTGIVILGTIKGDVHDIGKGIVGTMLEGGGFMVTDIGVDVEPYKFVEAAKERNADIIGVSALLTTTMVGMKKVVELGREAGITARVMIGGASFTAEDAEEIGADGYAPDAPASVREAKKLVGHRG</sequence>
<dbReference type="GO" id="GO:0031419">
    <property type="term" value="F:cobalamin binding"/>
    <property type="evidence" value="ECO:0007669"/>
    <property type="project" value="InterPro"/>
</dbReference>
<dbReference type="PROSITE" id="PS51332">
    <property type="entry name" value="B12_BINDING"/>
    <property type="match status" value="1"/>
</dbReference>
<name>A0A0F9CX21_9ZZZZ</name>
<keyword evidence="1" id="KW-0479">Metal-binding</keyword>
<dbReference type="Gene3D" id="3.40.50.280">
    <property type="entry name" value="Cobalamin-binding domain"/>
    <property type="match status" value="1"/>
</dbReference>
<evidence type="ECO:0000313" key="5">
    <source>
        <dbReference type="EMBL" id="KKL53913.1"/>
    </source>
</evidence>
<comment type="caution">
    <text evidence="5">The sequence shown here is derived from an EMBL/GenBank/DDBJ whole genome shotgun (WGS) entry which is preliminary data.</text>
</comment>
<organism evidence="5">
    <name type="scientific">marine sediment metagenome</name>
    <dbReference type="NCBI Taxonomy" id="412755"/>
    <lineage>
        <taxon>unclassified sequences</taxon>
        <taxon>metagenomes</taxon>
        <taxon>ecological metagenomes</taxon>
    </lineage>
</organism>
<dbReference type="InterPro" id="IPR036724">
    <property type="entry name" value="Cobalamin-bd_sf"/>
</dbReference>
<evidence type="ECO:0008006" key="6">
    <source>
        <dbReference type="Google" id="ProtNLM"/>
    </source>
</evidence>
<dbReference type="Pfam" id="PF02310">
    <property type="entry name" value="B12-binding"/>
    <property type="match status" value="1"/>
</dbReference>
<dbReference type="Pfam" id="PF02607">
    <property type="entry name" value="B12-binding_2"/>
    <property type="match status" value="1"/>
</dbReference>
<dbReference type="GO" id="GO:0046653">
    <property type="term" value="P:tetrahydrofolate metabolic process"/>
    <property type="evidence" value="ECO:0007669"/>
    <property type="project" value="TreeGrafter"/>
</dbReference>
<evidence type="ECO:0000259" key="3">
    <source>
        <dbReference type="PROSITE" id="PS51332"/>
    </source>
</evidence>
<keyword evidence="2" id="KW-0170">Cobalt</keyword>
<dbReference type="InterPro" id="IPR036594">
    <property type="entry name" value="Meth_synthase_dom"/>
</dbReference>
<reference evidence="5" key="1">
    <citation type="journal article" date="2015" name="Nature">
        <title>Complex archaea that bridge the gap between prokaryotes and eukaryotes.</title>
        <authorList>
            <person name="Spang A."/>
            <person name="Saw J.H."/>
            <person name="Jorgensen S.L."/>
            <person name="Zaremba-Niedzwiedzka K."/>
            <person name="Martijn J."/>
            <person name="Lind A.E."/>
            <person name="van Eijk R."/>
            <person name="Schleper C."/>
            <person name="Guy L."/>
            <person name="Ettema T.J."/>
        </authorList>
    </citation>
    <scope>NUCLEOTIDE SEQUENCE</scope>
</reference>
<dbReference type="SUPFAM" id="SSF52242">
    <property type="entry name" value="Cobalamin (vitamin B12)-binding domain"/>
    <property type="match status" value="1"/>
</dbReference>
<feature type="domain" description="B12-binding N-terminal" evidence="4">
    <location>
        <begin position="1"/>
        <end position="88"/>
    </location>
</feature>
<dbReference type="PANTHER" id="PTHR45833:SF1">
    <property type="entry name" value="METHIONINE SYNTHASE"/>
    <property type="match status" value="1"/>
</dbReference>
<evidence type="ECO:0000256" key="1">
    <source>
        <dbReference type="ARBA" id="ARBA00022723"/>
    </source>
</evidence>
<evidence type="ECO:0000259" key="4">
    <source>
        <dbReference type="PROSITE" id="PS51337"/>
    </source>
</evidence>
<proteinExistence type="predicted"/>
<dbReference type="SMART" id="SM01018">
    <property type="entry name" value="B12-binding_2"/>
    <property type="match status" value="1"/>
</dbReference>
<dbReference type="Gene3D" id="1.10.1240.10">
    <property type="entry name" value="Methionine synthase domain"/>
    <property type="match status" value="1"/>
</dbReference>
<dbReference type="PROSITE" id="PS51337">
    <property type="entry name" value="B12_BINDING_NTER"/>
    <property type="match status" value="1"/>
</dbReference>
<dbReference type="CDD" id="cd02070">
    <property type="entry name" value="corrinoid_protein_B12-BD"/>
    <property type="match status" value="1"/>
</dbReference>
<evidence type="ECO:0000256" key="2">
    <source>
        <dbReference type="ARBA" id="ARBA00023285"/>
    </source>
</evidence>
<dbReference type="InterPro" id="IPR050554">
    <property type="entry name" value="Met_Synthase/Corrinoid"/>
</dbReference>
<dbReference type="InterPro" id="IPR003759">
    <property type="entry name" value="Cbl-bd_cap"/>
</dbReference>
<dbReference type="EMBL" id="LAZR01031384">
    <property type="protein sequence ID" value="KKL53913.1"/>
    <property type="molecule type" value="Genomic_DNA"/>
</dbReference>
<dbReference type="AlphaFoldDB" id="A0A0F9CX21"/>
<gene>
    <name evidence="5" type="ORF">LCGC14_2270670</name>
</gene>
<dbReference type="GO" id="GO:0046872">
    <property type="term" value="F:metal ion binding"/>
    <property type="evidence" value="ECO:0007669"/>
    <property type="project" value="UniProtKB-KW"/>
</dbReference>
<dbReference type="PANTHER" id="PTHR45833">
    <property type="entry name" value="METHIONINE SYNTHASE"/>
    <property type="match status" value="1"/>
</dbReference>
<dbReference type="GO" id="GO:0050667">
    <property type="term" value="P:homocysteine metabolic process"/>
    <property type="evidence" value="ECO:0007669"/>
    <property type="project" value="TreeGrafter"/>
</dbReference>
<accession>A0A0F9CX21</accession>
<dbReference type="InterPro" id="IPR006158">
    <property type="entry name" value="Cobalamin-bd"/>
</dbReference>
<protein>
    <recommendedName>
        <fullName evidence="6">B12-binding domain-containing protein</fullName>
    </recommendedName>
</protein>